<dbReference type="EC" id="5.1.1.1" evidence="4"/>
<dbReference type="GO" id="GO:0030632">
    <property type="term" value="P:D-alanine biosynthetic process"/>
    <property type="evidence" value="ECO:0007669"/>
    <property type="project" value="UniProtKB-UniRule"/>
</dbReference>
<evidence type="ECO:0000256" key="6">
    <source>
        <dbReference type="PIRSR" id="PIRSR600821-52"/>
    </source>
</evidence>
<dbReference type="EMBL" id="DVMJ01000014">
    <property type="protein sequence ID" value="HIU12856.1"/>
    <property type="molecule type" value="Genomic_DNA"/>
</dbReference>
<reference evidence="8" key="2">
    <citation type="journal article" date="2021" name="PeerJ">
        <title>Extensive microbial diversity within the chicken gut microbiome revealed by metagenomics and culture.</title>
        <authorList>
            <person name="Gilroy R."/>
            <person name="Ravi A."/>
            <person name="Getino M."/>
            <person name="Pursley I."/>
            <person name="Horton D.L."/>
            <person name="Alikhan N.F."/>
            <person name="Baker D."/>
            <person name="Gharbi K."/>
            <person name="Hall N."/>
            <person name="Watson M."/>
            <person name="Adriaenssens E.M."/>
            <person name="Foster-Nyarko E."/>
            <person name="Jarju S."/>
            <person name="Secka A."/>
            <person name="Antonio M."/>
            <person name="Oren A."/>
            <person name="Chaudhuri R.R."/>
            <person name="La Ragione R."/>
            <person name="Hildebrand F."/>
            <person name="Pallen M.J."/>
        </authorList>
    </citation>
    <scope>NUCLEOTIDE SEQUENCE</scope>
    <source>
        <strain evidence="8">CHK195-11698</strain>
    </source>
</reference>
<dbReference type="AlphaFoldDB" id="A0A9D1HMI8"/>
<accession>A0A9D1HMI8</accession>
<dbReference type="FunFam" id="3.20.20.10:FF:000002">
    <property type="entry name" value="Alanine racemase"/>
    <property type="match status" value="1"/>
</dbReference>
<gene>
    <name evidence="8" type="primary">alr</name>
    <name evidence="8" type="ORF">IAD15_02125</name>
</gene>
<comment type="catalytic activity">
    <reaction evidence="4">
        <text>L-alanine = D-alanine</text>
        <dbReference type="Rhea" id="RHEA:20249"/>
        <dbReference type="ChEBI" id="CHEBI:57416"/>
        <dbReference type="ChEBI" id="CHEBI:57972"/>
        <dbReference type="EC" id="5.1.1.1"/>
    </reaction>
</comment>
<proteinExistence type="inferred from homology"/>
<feature type="binding site" evidence="4 6">
    <location>
        <position position="131"/>
    </location>
    <ligand>
        <name>substrate</name>
    </ligand>
</feature>
<dbReference type="PANTHER" id="PTHR30511:SF0">
    <property type="entry name" value="ALANINE RACEMASE, CATABOLIC-RELATED"/>
    <property type="match status" value="1"/>
</dbReference>
<sequence length="363" mass="39954">MDKSRSWIEIDEMALYHNVQLISRQLPQEVSIIAVVKANAYGHGAVPVSRLLNTWGITHFAVATLPEAIALRKGGIQGEILILGYTDPSHAAQLVSYDLTQTLLDRSYAQSLSAARLPVSCHLAMDTGMHRLGEQSVSKLQAICQLPYLKMTGIFSHLAVPDQLDRTSKAYTLEQIACFERTLQQLAKAGFHPSMRHLASSYGFLNYPQAWYDGVRLGLCLFGIDSDTHSHQASDYGLLPVLSLKSRLVLMRDLEAGKSVGYGCTYMTSHPLRMGVLPIGYADGIDRRLSNNGEVLIRGKYAPIIGRICMDQMMIDLSGIPEACLGDEVTLIGPGMPVEKMAANCQTISNEILSRLGRRLYTD</sequence>
<comment type="cofactor">
    <cofactor evidence="1 4 5">
        <name>pyridoxal 5'-phosphate</name>
        <dbReference type="ChEBI" id="CHEBI:597326"/>
    </cofactor>
</comment>
<evidence type="ECO:0000256" key="1">
    <source>
        <dbReference type="ARBA" id="ARBA00001933"/>
    </source>
</evidence>
<dbReference type="NCBIfam" id="TIGR00492">
    <property type="entry name" value="alr"/>
    <property type="match status" value="1"/>
</dbReference>
<feature type="active site" description="Proton acceptor; specific for L-alanine" evidence="4">
    <location>
        <position position="262"/>
    </location>
</feature>
<evidence type="ECO:0000313" key="9">
    <source>
        <dbReference type="Proteomes" id="UP000824175"/>
    </source>
</evidence>
<dbReference type="SMART" id="SM01005">
    <property type="entry name" value="Ala_racemase_C"/>
    <property type="match status" value="1"/>
</dbReference>
<comment type="caution">
    <text evidence="8">The sequence shown here is derived from an EMBL/GenBank/DDBJ whole genome shotgun (WGS) entry which is preliminary data.</text>
</comment>
<dbReference type="SUPFAM" id="SSF51419">
    <property type="entry name" value="PLP-binding barrel"/>
    <property type="match status" value="1"/>
</dbReference>
<name>A0A9D1HMI8_9FIRM</name>
<dbReference type="PROSITE" id="PS00395">
    <property type="entry name" value="ALANINE_RACEMASE"/>
    <property type="match status" value="1"/>
</dbReference>
<dbReference type="GO" id="GO:0005829">
    <property type="term" value="C:cytosol"/>
    <property type="evidence" value="ECO:0007669"/>
    <property type="project" value="TreeGrafter"/>
</dbReference>
<evidence type="ECO:0000259" key="7">
    <source>
        <dbReference type="SMART" id="SM01005"/>
    </source>
</evidence>
<dbReference type="SUPFAM" id="SSF50621">
    <property type="entry name" value="Alanine racemase C-terminal domain-like"/>
    <property type="match status" value="1"/>
</dbReference>
<feature type="binding site" evidence="4 6">
    <location>
        <position position="310"/>
    </location>
    <ligand>
        <name>substrate</name>
    </ligand>
</feature>
<evidence type="ECO:0000256" key="3">
    <source>
        <dbReference type="ARBA" id="ARBA00023235"/>
    </source>
</evidence>
<dbReference type="GO" id="GO:0008784">
    <property type="term" value="F:alanine racemase activity"/>
    <property type="evidence" value="ECO:0007669"/>
    <property type="project" value="UniProtKB-UniRule"/>
</dbReference>
<dbReference type="InterPro" id="IPR009006">
    <property type="entry name" value="Ala_racemase/Decarboxylase_C"/>
</dbReference>
<dbReference type="InterPro" id="IPR011079">
    <property type="entry name" value="Ala_racemase_C"/>
</dbReference>
<dbReference type="Gene3D" id="2.40.37.10">
    <property type="entry name" value="Lyase, Ornithine Decarboxylase, Chain A, domain 1"/>
    <property type="match status" value="1"/>
</dbReference>
<evidence type="ECO:0000256" key="2">
    <source>
        <dbReference type="ARBA" id="ARBA00022898"/>
    </source>
</evidence>
<keyword evidence="2 4" id="KW-0663">Pyridoxal phosphate</keyword>
<dbReference type="GO" id="GO:0030170">
    <property type="term" value="F:pyridoxal phosphate binding"/>
    <property type="evidence" value="ECO:0007669"/>
    <property type="project" value="UniProtKB-UniRule"/>
</dbReference>
<keyword evidence="3 4" id="KW-0413">Isomerase</keyword>
<protein>
    <recommendedName>
        <fullName evidence="4">Alanine racemase</fullName>
        <ecNumber evidence="4">5.1.1.1</ecNumber>
    </recommendedName>
</protein>
<organism evidence="8 9">
    <name type="scientific">Candidatus Fimiplasma intestinipullorum</name>
    <dbReference type="NCBI Taxonomy" id="2840825"/>
    <lineage>
        <taxon>Bacteria</taxon>
        <taxon>Bacillati</taxon>
        <taxon>Bacillota</taxon>
        <taxon>Clostridia</taxon>
        <taxon>Eubacteriales</taxon>
        <taxon>Candidatus Fimiplasma</taxon>
    </lineage>
</organism>
<comment type="similarity">
    <text evidence="4">Belongs to the alanine racemase family.</text>
</comment>
<dbReference type="CDD" id="cd00430">
    <property type="entry name" value="PLPDE_III_AR"/>
    <property type="match status" value="1"/>
</dbReference>
<evidence type="ECO:0000256" key="4">
    <source>
        <dbReference type="HAMAP-Rule" id="MF_01201"/>
    </source>
</evidence>
<dbReference type="InterPro" id="IPR001608">
    <property type="entry name" value="Ala_racemase_N"/>
</dbReference>
<reference evidence="8" key="1">
    <citation type="submission" date="2020-10" db="EMBL/GenBank/DDBJ databases">
        <authorList>
            <person name="Gilroy R."/>
        </authorList>
    </citation>
    <scope>NUCLEOTIDE SEQUENCE</scope>
    <source>
        <strain evidence="8">CHK195-11698</strain>
    </source>
</reference>
<feature type="active site" description="Proton acceptor; specific for D-alanine" evidence="4">
    <location>
        <position position="37"/>
    </location>
</feature>
<evidence type="ECO:0000256" key="5">
    <source>
        <dbReference type="PIRSR" id="PIRSR600821-50"/>
    </source>
</evidence>
<dbReference type="Proteomes" id="UP000824175">
    <property type="component" value="Unassembled WGS sequence"/>
</dbReference>
<feature type="domain" description="Alanine racemase C-terminal" evidence="7">
    <location>
        <begin position="241"/>
        <end position="362"/>
    </location>
</feature>
<dbReference type="InterPro" id="IPR000821">
    <property type="entry name" value="Ala_racemase"/>
</dbReference>
<evidence type="ECO:0000313" key="8">
    <source>
        <dbReference type="EMBL" id="HIU12856.1"/>
    </source>
</evidence>
<comment type="function">
    <text evidence="4">Catalyzes the interconversion of L-alanine and D-alanine. May also act on other amino acids.</text>
</comment>
<dbReference type="HAMAP" id="MF_01201">
    <property type="entry name" value="Ala_racemase"/>
    <property type="match status" value="1"/>
</dbReference>
<comment type="pathway">
    <text evidence="4">Amino-acid biosynthesis; D-alanine biosynthesis; D-alanine from L-alanine: step 1/1.</text>
</comment>
<dbReference type="InterPro" id="IPR029066">
    <property type="entry name" value="PLP-binding_barrel"/>
</dbReference>
<dbReference type="InterPro" id="IPR020622">
    <property type="entry name" value="Ala_racemase_pyridoxalP-BS"/>
</dbReference>
<dbReference type="Pfam" id="PF00842">
    <property type="entry name" value="Ala_racemase_C"/>
    <property type="match status" value="1"/>
</dbReference>
<dbReference type="Pfam" id="PF01168">
    <property type="entry name" value="Ala_racemase_N"/>
    <property type="match status" value="1"/>
</dbReference>
<dbReference type="Gene3D" id="3.20.20.10">
    <property type="entry name" value="Alanine racemase"/>
    <property type="match status" value="1"/>
</dbReference>
<dbReference type="PANTHER" id="PTHR30511">
    <property type="entry name" value="ALANINE RACEMASE"/>
    <property type="match status" value="1"/>
</dbReference>
<feature type="modified residue" description="N6-(pyridoxal phosphate)lysine" evidence="4 5">
    <location>
        <position position="37"/>
    </location>
</feature>
<dbReference type="PRINTS" id="PR00992">
    <property type="entry name" value="ALARACEMASE"/>
</dbReference>